<keyword evidence="3" id="KW-0560">Oxidoreductase</keyword>
<dbReference type="GO" id="GO:0005737">
    <property type="term" value="C:cytoplasm"/>
    <property type="evidence" value="ECO:0007669"/>
    <property type="project" value="TreeGrafter"/>
</dbReference>
<evidence type="ECO:0000256" key="1">
    <source>
        <dbReference type="ARBA" id="ARBA00006484"/>
    </source>
</evidence>
<organism evidence="4 5">
    <name type="scientific">Patellaria atrata CBS 101060</name>
    <dbReference type="NCBI Taxonomy" id="1346257"/>
    <lineage>
        <taxon>Eukaryota</taxon>
        <taxon>Fungi</taxon>
        <taxon>Dikarya</taxon>
        <taxon>Ascomycota</taxon>
        <taxon>Pezizomycotina</taxon>
        <taxon>Dothideomycetes</taxon>
        <taxon>Dothideomycetes incertae sedis</taxon>
        <taxon>Patellariales</taxon>
        <taxon>Patellariaceae</taxon>
        <taxon>Patellaria</taxon>
    </lineage>
</organism>
<dbReference type="Proteomes" id="UP000799429">
    <property type="component" value="Unassembled WGS sequence"/>
</dbReference>
<name>A0A9P4VSD7_9PEZI</name>
<evidence type="ECO:0000256" key="3">
    <source>
        <dbReference type="ARBA" id="ARBA00023002"/>
    </source>
</evidence>
<comment type="similarity">
    <text evidence="1">Belongs to the short-chain dehydrogenases/reductases (SDR) family.</text>
</comment>
<dbReference type="InterPro" id="IPR002347">
    <property type="entry name" value="SDR_fam"/>
</dbReference>
<dbReference type="EMBL" id="MU006093">
    <property type="protein sequence ID" value="KAF2840345.1"/>
    <property type="molecule type" value="Genomic_DNA"/>
</dbReference>
<dbReference type="Gene3D" id="3.40.50.720">
    <property type="entry name" value="NAD(P)-binding Rossmann-like Domain"/>
    <property type="match status" value="1"/>
</dbReference>
<evidence type="ECO:0000313" key="5">
    <source>
        <dbReference type="Proteomes" id="UP000799429"/>
    </source>
</evidence>
<keyword evidence="2" id="KW-0521">NADP</keyword>
<dbReference type="AlphaFoldDB" id="A0A9P4VSD7"/>
<dbReference type="GO" id="GO:0016616">
    <property type="term" value="F:oxidoreductase activity, acting on the CH-OH group of donors, NAD or NADP as acceptor"/>
    <property type="evidence" value="ECO:0007669"/>
    <property type="project" value="TreeGrafter"/>
</dbReference>
<comment type="caution">
    <text evidence="4">The sequence shown here is derived from an EMBL/GenBank/DDBJ whole genome shotgun (WGS) entry which is preliminary data.</text>
</comment>
<dbReference type="PANTHER" id="PTHR44229">
    <property type="entry name" value="15-HYDROXYPROSTAGLANDIN DEHYDROGENASE [NAD(+)]"/>
    <property type="match status" value="1"/>
</dbReference>
<proteinExistence type="inferred from homology"/>
<evidence type="ECO:0000256" key="2">
    <source>
        <dbReference type="ARBA" id="ARBA00022857"/>
    </source>
</evidence>
<keyword evidence="5" id="KW-1185">Reference proteome</keyword>
<dbReference type="PANTHER" id="PTHR44229:SF4">
    <property type="entry name" value="15-HYDROXYPROSTAGLANDIN DEHYDROGENASE [NAD(+)]"/>
    <property type="match status" value="1"/>
</dbReference>
<protein>
    <submittedName>
        <fullName evidence="4">3-beta-hydroxysteroid dehydrogenase</fullName>
    </submittedName>
</protein>
<dbReference type="OrthoDB" id="37659at2759"/>
<dbReference type="SUPFAM" id="SSF51735">
    <property type="entry name" value="NAD(P)-binding Rossmann-fold domains"/>
    <property type="match status" value="1"/>
</dbReference>
<dbReference type="InterPro" id="IPR036291">
    <property type="entry name" value="NAD(P)-bd_dom_sf"/>
</dbReference>
<dbReference type="Pfam" id="PF00106">
    <property type="entry name" value="adh_short"/>
    <property type="match status" value="1"/>
</dbReference>
<gene>
    <name evidence="4" type="ORF">M501DRAFT_931563</name>
</gene>
<reference evidence="4" key="1">
    <citation type="journal article" date="2020" name="Stud. Mycol.">
        <title>101 Dothideomycetes genomes: a test case for predicting lifestyles and emergence of pathogens.</title>
        <authorList>
            <person name="Haridas S."/>
            <person name="Albert R."/>
            <person name="Binder M."/>
            <person name="Bloem J."/>
            <person name="Labutti K."/>
            <person name="Salamov A."/>
            <person name="Andreopoulos B."/>
            <person name="Baker S."/>
            <person name="Barry K."/>
            <person name="Bills G."/>
            <person name="Bluhm B."/>
            <person name="Cannon C."/>
            <person name="Castanera R."/>
            <person name="Culley D."/>
            <person name="Daum C."/>
            <person name="Ezra D."/>
            <person name="Gonzalez J."/>
            <person name="Henrissat B."/>
            <person name="Kuo A."/>
            <person name="Liang C."/>
            <person name="Lipzen A."/>
            <person name="Lutzoni F."/>
            <person name="Magnuson J."/>
            <person name="Mondo S."/>
            <person name="Nolan M."/>
            <person name="Ohm R."/>
            <person name="Pangilinan J."/>
            <person name="Park H.-J."/>
            <person name="Ramirez L."/>
            <person name="Alfaro M."/>
            <person name="Sun H."/>
            <person name="Tritt A."/>
            <person name="Yoshinaga Y."/>
            <person name="Zwiers L.-H."/>
            <person name="Turgeon B."/>
            <person name="Goodwin S."/>
            <person name="Spatafora J."/>
            <person name="Crous P."/>
            <person name="Grigoriev I."/>
        </authorList>
    </citation>
    <scope>NUCLEOTIDE SEQUENCE</scope>
    <source>
        <strain evidence="4">CBS 101060</strain>
    </source>
</reference>
<sequence length="299" mass="32458">MSKVALITGGASGMGLAVATALSKRGNWTVHLVDLNETAGKEAVSSLPNSHFHRTDVTSYSSLGATFETAFKTAGRLDFVFANAGIVERDNFYEIQQSQGTSPPNPPNQLSIDINLKAVVNTSFLALHYFRLSPHKGKGASLVMTASCGGLYPSQFCPMYSAAKAGVVQFMRSIAFPYHHNDGVRCYAICPGTVRTNLLSGEEWKSFPDSYFTPIETIVSTVEKLIDGGAIQDAVGKGVESGADYGLAVEINGKNFYFRDQIPYCDDAMRAVMEATRMENQLERIEKGKREMKGKVDPA</sequence>
<dbReference type="InterPro" id="IPR020904">
    <property type="entry name" value="Sc_DH/Rdtase_CS"/>
</dbReference>
<evidence type="ECO:0000313" key="4">
    <source>
        <dbReference type="EMBL" id="KAF2840345.1"/>
    </source>
</evidence>
<accession>A0A9P4VSD7</accession>
<dbReference type="PRINTS" id="PR00081">
    <property type="entry name" value="GDHRDH"/>
</dbReference>
<dbReference type="PROSITE" id="PS00061">
    <property type="entry name" value="ADH_SHORT"/>
    <property type="match status" value="1"/>
</dbReference>